<name>A0AA44CNZ9_YERMO</name>
<accession>A0AA44CNZ9</accession>
<dbReference type="Pfam" id="PF04773">
    <property type="entry name" value="FecR"/>
    <property type="match status" value="1"/>
</dbReference>
<dbReference type="Proteomes" id="UP000712947">
    <property type="component" value="Unassembled WGS sequence"/>
</dbReference>
<comment type="caution">
    <text evidence="3">The sequence shown here is derived from an EMBL/GenBank/DDBJ whole genome shotgun (WGS) entry which is preliminary data.</text>
</comment>
<feature type="transmembrane region" description="Helical" evidence="1">
    <location>
        <begin position="66"/>
        <end position="90"/>
    </location>
</feature>
<dbReference type="EMBL" id="JAASAI010000022">
    <property type="protein sequence ID" value="NIL24307.1"/>
    <property type="molecule type" value="Genomic_DNA"/>
</dbReference>
<feature type="domain" description="FecR protein" evidence="2">
    <location>
        <begin position="95"/>
        <end position="186"/>
    </location>
</feature>
<dbReference type="GO" id="GO:0016989">
    <property type="term" value="F:sigma factor antagonist activity"/>
    <property type="evidence" value="ECO:0007669"/>
    <property type="project" value="TreeGrafter"/>
</dbReference>
<gene>
    <name evidence="3" type="ORF">HB991_17555</name>
</gene>
<reference evidence="3" key="1">
    <citation type="submission" date="2020-03" db="EMBL/GenBank/DDBJ databases">
        <authorList>
            <person name="Kislichkina A."/>
            <person name="Dentovskaya S."/>
            <person name="Shaikhutdinov R."/>
            <person name="Ivanov S."/>
            <person name="Sizova A."/>
            <person name="Solomentsev V."/>
            <person name="Bogun A."/>
        </authorList>
    </citation>
    <scope>NUCLEOTIDE SEQUENCE</scope>
    <source>
        <strain evidence="3">SCPM-O-B-7610</strain>
    </source>
</reference>
<evidence type="ECO:0000259" key="2">
    <source>
        <dbReference type="Pfam" id="PF04773"/>
    </source>
</evidence>
<proteinExistence type="predicted"/>
<dbReference type="AlphaFoldDB" id="A0AA44CNZ9"/>
<evidence type="ECO:0000313" key="4">
    <source>
        <dbReference type="Proteomes" id="UP000712947"/>
    </source>
</evidence>
<protein>
    <submittedName>
        <fullName evidence="3">DUF4974 domain-containing protein</fullName>
    </submittedName>
</protein>
<keyword evidence="1" id="KW-1133">Transmembrane helix</keyword>
<keyword evidence="1" id="KW-0812">Transmembrane</keyword>
<dbReference type="Gene3D" id="2.60.120.1440">
    <property type="match status" value="1"/>
</dbReference>
<dbReference type="InterPro" id="IPR012373">
    <property type="entry name" value="Ferrdict_sens_TM"/>
</dbReference>
<evidence type="ECO:0000313" key="3">
    <source>
        <dbReference type="EMBL" id="NIL24307.1"/>
    </source>
</evidence>
<evidence type="ECO:0000256" key="1">
    <source>
        <dbReference type="SAM" id="Phobius"/>
    </source>
</evidence>
<dbReference type="PANTHER" id="PTHR30273:SF2">
    <property type="entry name" value="PROTEIN FECR"/>
    <property type="match status" value="1"/>
</dbReference>
<sequence>MAQIQQDAAQWLLDFSEATAGTPEHSKLLDAWYEWCQQNEQHEKIYQQMSGLWHSPRHEPLRRRPALRVSIGLALMVSGLLLSQFPYGYWLADQRTAVGEIKHIALDDGSEIILNSNSAVNIHYSSGQRLITLQRGEVYAIVAKDPAKRPFVVSSRDAQARALGTRYTVEQQPEETKVSVVESTVEVRANGNLQSKVTLAAGQQVSLNQHQFIGPVSNNNNADSWVQDQLIFEDAPLEQVIEQLTRYRPGLMYLDPRSRSALSELRFTGVLPATDSDQALSLLRQSLPLKVATPLPGLVWLSKK</sequence>
<organism evidence="3 4">
    <name type="scientific">Yersinia mollaretii</name>
    <dbReference type="NCBI Taxonomy" id="33060"/>
    <lineage>
        <taxon>Bacteria</taxon>
        <taxon>Pseudomonadati</taxon>
        <taxon>Pseudomonadota</taxon>
        <taxon>Gammaproteobacteria</taxon>
        <taxon>Enterobacterales</taxon>
        <taxon>Yersiniaceae</taxon>
        <taxon>Yersinia</taxon>
    </lineage>
</organism>
<dbReference type="PANTHER" id="PTHR30273">
    <property type="entry name" value="PERIPLASMIC SIGNAL SENSOR AND SIGMA FACTOR ACTIVATOR FECR-RELATED"/>
    <property type="match status" value="1"/>
</dbReference>
<dbReference type="Gene3D" id="3.55.50.30">
    <property type="match status" value="1"/>
</dbReference>
<dbReference type="PIRSF" id="PIRSF018266">
    <property type="entry name" value="FecR"/>
    <property type="match status" value="1"/>
</dbReference>
<keyword evidence="1" id="KW-0472">Membrane</keyword>
<dbReference type="InterPro" id="IPR006860">
    <property type="entry name" value="FecR"/>
</dbReference>